<evidence type="ECO:0000313" key="13">
    <source>
        <dbReference type="EMBL" id="CAH1779592.1"/>
    </source>
</evidence>
<dbReference type="OrthoDB" id="2148490at2759"/>
<evidence type="ECO:0000256" key="6">
    <source>
        <dbReference type="ARBA" id="ARBA00022989"/>
    </source>
</evidence>
<keyword evidence="6 11" id="KW-1133">Transmembrane helix</keyword>
<comment type="caution">
    <text evidence="13">The sequence shown here is derived from an EMBL/GenBank/DDBJ whole genome shotgun (WGS) entry which is preliminary data.</text>
</comment>
<dbReference type="NCBIfam" id="TIGR03592">
    <property type="entry name" value="yidC_oxa1_cterm"/>
    <property type="match status" value="1"/>
</dbReference>
<organism evidence="13 14">
    <name type="scientific">Owenia fusiformis</name>
    <name type="common">Polychaete worm</name>
    <dbReference type="NCBI Taxonomy" id="6347"/>
    <lineage>
        <taxon>Eukaryota</taxon>
        <taxon>Metazoa</taxon>
        <taxon>Spiralia</taxon>
        <taxon>Lophotrochozoa</taxon>
        <taxon>Annelida</taxon>
        <taxon>Polychaeta</taxon>
        <taxon>Sedentaria</taxon>
        <taxon>Canalipalpata</taxon>
        <taxon>Sabellida</taxon>
        <taxon>Oweniida</taxon>
        <taxon>Oweniidae</taxon>
        <taxon>Owenia</taxon>
    </lineage>
</organism>
<evidence type="ECO:0000313" key="14">
    <source>
        <dbReference type="Proteomes" id="UP000749559"/>
    </source>
</evidence>
<feature type="domain" description="Membrane insertase YidC/Oxa/ALB C-terminal" evidence="12">
    <location>
        <begin position="159"/>
        <end position="352"/>
    </location>
</feature>
<feature type="transmembrane region" description="Helical" evidence="11">
    <location>
        <begin position="236"/>
        <end position="261"/>
    </location>
</feature>
<evidence type="ECO:0000256" key="9">
    <source>
        <dbReference type="RuleBase" id="RU003945"/>
    </source>
</evidence>
<dbReference type="GO" id="GO:0032977">
    <property type="term" value="F:membrane insertase activity"/>
    <property type="evidence" value="ECO:0007669"/>
    <property type="project" value="InterPro"/>
</dbReference>
<dbReference type="Pfam" id="PF02096">
    <property type="entry name" value="60KD_IMP"/>
    <property type="match status" value="1"/>
</dbReference>
<evidence type="ECO:0000259" key="12">
    <source>
        <dbReference type="Pfam" id="PF02096"/>
    </source>
</evidence>
<dbReference type="PANTHER" id="PTHR12428:SF66">
    <property type="entry name" value="MITOCHONDRIAL INNER MEMBRANE PROTEIN OXA1L"/>
    <property type="match status" value="1"/>
</dbReference>
<dbReference type="InterPro" id="IPR001708">
    <property type="entry name" value="YidC/ALB3/OXA1/COX18"/>
</dbReference>
<dbReference type="InterPro" id="IPR028055">
    <property type="entry name" value="YidC/Oxa/ALB_C"/>
</dbReference>
<evidence type="ECO:0000256" key="3">
    <source>
        <dbReference type="ARBA" id="ARBA00022692"/>
    </source>
</evidence>
<dbReference type="GO" id="GO:0032979">
    <property type="term" value="P:protein insertion into mitochondrial inner membrane from matrix"/>
    <property type="evidence" value="ECO:0007669"/>
    <property type="project" value="TreeGrafter"/>
</dbReference>
<dbReference type="CDD" id="cd20069">
    <property type="entry name" value="5TM_Oxa1-like"/>
    <property type="match status" value="1"/>
</dbReference>
<name>A0A8S4NFP2_OWEFU</name>
<keyword evidence="8 11" id="KW-0472">Membrane</keyword>
<keyword evidence="5" id="KW-0809">Transit peptide</keyword>
<gene>
    <name evidence="13" type="ORF">OFUS_LOCUS6392</name>
</gene>
<feature type="transmembrane region" description="Helical" evidence="11">
    <location>
        <begin position="320"/>
        <end position="341"/>
    </location>
</feature>
<feature type="transmembrane region" description="Helical" evidence="11">
    <location>
        <begin position="159"/>
        <end position="179"/>
    </location>
</feature>
<evidence type="ECO:0000256" key="2">
    <source>
        <dbReference type="ARBA" id="ARBA00009877"/>
    </source>
</evidence>
<evidence type="ECO:0000256" key="7">
    <source>
        <dbReference type="ARBA" id="ARBA00023128"/>
    </source>
</evidence>
<comment type="subcellular location">
    <subcellularLocation>
        <location evidence="9">Membrane</location>
        <topology evidence="9">Multi-pass membrane protein</topology>
    </subcellularLocation>
    <subcellularLocation>
        <location evidence="1">Mitochondrion inner membrane</location>
        <topology evidence="1">Multi-pass membrane protein</topology>
    </subcellularLocation>
</comment>
<evidence type="ECO:0000256" key="1">
    <source>
        <dbReference type="ARBA" id="ARBA00004448"/>
    </source>
</evidence>
<evidence type="ECO:0000256" key="8">
    <source>
        <dbReference type="ARBA" id="ARBA00023136"/>
    </source>
</evidence>
<feature type="compositionally biased region" description="Basic and acidic residues" evidence="10">
    <location>
        <begin position="421"/>
        <end position="440"/>
    </location>
</feature>
<evidence type="ECO:0000256" key="10">
    <source>
        <dbReference type="SAM" id="MobiDB-lite"/>
    </source>
</evidence>
<proteinExistence type="inferred from homology"/>
<accession>A0A8S4NFP2</accession>
<comment type="similarity">
    <text evidence="2 9">Belongs to the OXA1/ALB3/YidC family.</text>
</comment>
<keyword evidence="4" id="KW-0999">Mitochondrion inner membrane</keyword>
<evidence type="ECO:0000256" key="4">
    <source>
        <dbReference type="ARBA" id="ARBA00022792"/>
    </source>
</evidence>
<protein>
    <recommendedName>
        <fullName evidence="12">Membrane insertase YidC/Oxa/ALB C-terminal domain-containing protein</fullName>
    </recommendedName>
</protein>
<keyword evidence="3 9" id="KW-0812">Transmembrane</keyword>
<evidence type="ECO:0000256" key="5">
    <source>
        <dbReference type="ARBA" id="ARBA00022946"/>
    </source>
</evidence>
<dbReference type="Proteomes" id="UP000749559">
    <property type="component" value="Unassembled WGS sequence"/>
</dbReference>
<dbReference type="AlphaFoldDB" id="A0A8S4NFP2"/>
<dbReference type="EMBL" id="CAIIXF020000003">
    <property type="protein sequence ID" value="CAH1779592.1"/>
    <property type="molecule type" value="Genomic_DNA"/>
</dbReference>
<keyword evidence="7" id="KW-0496">Mitochondrion</keyword>
<feature type="transmembrane region" description="Helical" evidence="11">
    <location>
        <begin position="281"/>
        <end position="300"/>
    </location>
</feature>
<sequence>MTSVLRHANFTGFVRQNRGFELICVMNSWRNPGTRKMLRQLGIRGLGSVCRNQKPVGCINSRLLLKRQKLTTQGYLLCGPLSTRLNSTVEATKTGDFLPPPADYIPEPPPIPEPVLPIEPVLNALGEPTFTSLGLGGYWPSGLVQSGLEMLHVSGGLPWFAAIAVGTVIIRCCMFPLVIKSQKNAAKMHNHMPTIQRLQAKFTEARQQNNAMDAARYGNEMVEYMKRNDVKVMRNFLVPLAQVPVFISVFYGLRAMANLPIESMKTGGLFWFTDLSIPDPFYVLPIITMLTFLVTIELGVDSGMKLSTQSFNMKWMFRCIPIIMVPVMINFPAAMLCYWLTSNTFSLVQVSVLKIPGLRDKLGIERLVKHDNAVLAPKKPFIKGFKDSWENAKINQQMKERERLNEMKFKKAGVGAVPKTYKYDPTKPRGSKTKDEFKWK</sequence>
<reference evidence="13" key="1">
    <citation type="submission" date="2022-03" db="EMBL/GenBank/DDBJ databases">
        <authorList>
            <person name="Martin C."/>
        </authorList>
    </citation>
    <scope>NUCLEOTIDE SEQUENCE</scope>
</reference>
<dbReference type="GO" id="GO:0005743">
    <property type="term" value="C:mitochondrial inner membrane"/>
    <property type="evidence" value="ECO:0007669"/>
    <property type="project" value="UniProtKB-SubCell"/>
</dbReference>
<dbReference type="PANTHER" id="PTHR12428">
    <property type="entry name" value="OXA1"/>
    <property type="match status" value="1"/>
</dbReference>
<feature type="region of interest" description="Disordered" evidence="10">
    <location>
        <begin position="420"/>
        <end position="440"/>
    </location>
</feature>
<keyword evidence="14" id="KW-1185">Reference proteome</keyword>
<evidence type="ECO:0000256" key="11">
    <source>
        <dbReference type="SAM" id="Phobius"/>
    </source>
</evidence>